<dbReference type="SUPFAM" id="SSF55785">
    <property type="entry name" value="PYP-like sensor domain (PAS domain)"/>
    <property type="match status" value="1"/>
</dbReference>
<proteinExistence type="predicted"/>
<protein>
    <recommendedName>
        <fullName evidence="1">4-vinyl reductase 4VR domain-containing protein</fullName>
    </recommendedName>
</protein>
<dbReference type="InterPro" id="IPR004096">
    <property type="entry name" value="V4R"/>
</dbReference>
<dbReference type="EMBL" id="QFQP01000053">
    <property type="protein sequence ID" value="PZR04717.1"/>
    <property type="molecule type" value="Genomic_DNA"/>
</dbReference>
<reference evidence="2 3" key="1">
    <citation type="submission" date="2017-08" db="EMBL/GenBank/DDBJ databases">
        <title>Infants hospitalized years apart are colonized by the same room-sourced microbial strains.</title>
        <authorList>
            <person name="Brooks B."/>
            <person name="Olm M.R."/>
            <person name="Firek B.A."/>
            <person name="Baker R."/>
            <person name="Thomas B.C."/>
            <person name="Morowitz M.J."/>
            <person name="Banfield J.F."/>
        </authorList>
    </citation>
    <scope>NUCLEOTIDE SEQUENCE [LARGE SCALE GENOMIC DNA]</scope>
    <source>
        <strain evidence="2">S2_003_000_R2_14</strain>
    </source>
</reference>
<evidence type="ECO:0000313" key="2">
    <source>
        <dbReference type="EMBL" id="PZR04717.1"/>
    </source>
</evidence>
<dbReference type="SUPFAM" id="SSF111126">
    <property type="entry name" value="Ligand-binding domain in the NO signalling and Golgi transport"/>
    <property type="match status" value="1"/>
</dbReference>
<gene>
    <name evidence="2" type="ORF">DI536_33780</name>
</gene>
<evidence type="ECO:0000259" key="1">
    <source>
        <dbReference type="SMART" id="SM00989"/>
    </source>
</evidence>
<dbReference type="Proteomes" id="UP000249061">
    <property type="component" value="Unassembled WGS sequence"/>
</dbReference>
<feature type="domain" description="4-vinyl reductase 4VR" evidence="1">
    <location>
        <begin position="257"/>
        <end position="319"/>
    </location>
</feature>
<sequence length="349" mass="38712">MVDLMTPPEDVLMPAVSASDVPTLTDDELDAVPFGVIALTYDGVIAKYNMAEARFARLDRARVVGRRFFDEIAPCTRTDAFQGRFVQFLRTDEPLARFAYVFDFKFGAQMVDIELVRAAAAQLIYVCVNRTRFGGVRGSQGLTPAPLLAELAQEPEYVLRDGFARRIIQVDGSLFASLRATWDKVAPRGWQLFCEEWGRQWGRRAVVDLEAMCLQETNQSLRDQPIADAVARGGALLEAQGWGRTLTDFSTIDRSGAFTITLAWSAHGESVGDSDFPRCHLFAGFYRALFVHLSERLLWVGEACCRAQGASTCTFVVVRADRKQSLVSALGHGQGDVSRVLDLLAERRS</sequence>
<dbReference type="AlphaFoldDB" id="A0A2W5SSP8"/>
<accession>A0A2W5SSP8</accession>
<dbReference type="Gene3D" id="3.30.1380.20">
    <property type="entry name" value="Trafficking protein particle complex subunit 3"/>
    <property type="match status" value="1"/>
</dbReference>
<dbReference type="InterPro" id="IPR013656">
    <property type="entry name" value="PAS_4"/>
</dbReference>
<organism evidence="2 3">
    <name type="scientific">Archangium gephyra</name>
    <dbReference type="NCBI Taxonomy" id="48"/>
    <lineage>
        <taxon>Bacteria</taxon>
        <taxon>Pseudomonadati</taxon>
        <taxon>Myxococcota</taxon>
        <taxon>Myxococcia</taxon>
        <taxon>Myxococcales</taxon>
        <taxon>Cystobacterineae</taxon>
        <taxon>Archangiaceae</taxon>
        <taxon>Archangium</taxon>
    </lineage>
</organism>
<name>A0A2W5SSP8_9BACT</name>
<dbReference type="InterPro" id="IPR024096">
    <property type="entry name" value="NO_sig/Golgi_transp_ligand-bd"/>
</dbReference>
<comment type="caution">
    <text evidence="2">The sequence shown here is derived from an EMBL/GenBank/DDBJ whole genome shotgun (WGS) entry which is preliminary data.</text>
</comment>
<dbReference type="Pfam" id="PF08448">
    <property type="entry name" value="PAS_4"/>
    <property type="match status" value="1"/>
</dbReference>
<evidence type="ECO:0000313" key="3">
    <source>
        <dbReference type="Proteomes" id="UP000249061"/>
    </source>
</evidence>
<dbReference type="SMART" id="SM00989">
    <property type="entry name" value="V4R"/>
    <property type="match status" value="1"/>
</dbReference>
<dbReference type="Gene3D" id="3.30.450.20">
    <property type="entry name" value="PAS domain"/>
    <property type="match status" value="1"/>
</dbReference>
<dbReference type="InterPro" id="IPR035965">
    <property type="entry name" value="PAS-like_dom_sf"/>
</dbReference>